<evidence type="ECO:0000313" key="8">
    <source>
        <dbReference type="Proteomes" id="UP000789595"/>
    </source>
</evidence>
<dbReference type="GO" id="GO:0051879">
    <property type="term" value="F:Hsp90 protein binding"/>
    <property type="evidence" value="ECO:0007669"/>
    <property type="project" value="TreeGrafter"/>
</dbReference>
<dbReference type="InterPro" id="IPR015310">
    <property type="entry name" value="AHSA1-like_N"/>
</dbReference>
<evidence type="ECO:0000313" key="7">
    <source>
        <dbReference type="EMBL" id="CAH0366641.1"/>
    </source>
</evidence>
<dbReference type="Gene3D" id="3.15.10.20">
    <property type="entry name" value="Activator of Hsp90 ATPase Aha1, N-terminal domain"/>
    <property type="match status" value="1"/>
</dbReference>
<dbReference type="PANTHER" id="PTHR22904">
    <property type="entry name" value="TPR REPEAT CONTAINING PROTEIN"/>
    <property type="match status" value="1"/>
</dbReference>
<dbReference type="EMBL" id="CAKKNE010000001">
    <property type="protein sequence ID" value="CAH0366641.1"/>
    <property type="molecule type" value="Genomic_DNA"/>
</dbReference>
<dbReference type="Proteomes" id="UP000789595">
    <property type="component" value="Unassembled WGS sequence"/>
</dbReference>
<feature type="region of interest" description="Disordered" evidence="5">
    <location>
        <begin position="150"/>
        <end position="190"/>
    </location>
</feature>
<sequence length="393" mass="43444">MSGMGGSPFGSAHQDVLGQTPTDPESKQRLVDEIKDRARKAFARRDMPVCEALYSKALKVLPDAPLYSNRSAVRLALGRFDDAFEDATKATQTDSSYAKGYYRLGQAGEKCGKFSEAQKAYEKGKELEPESKVWPSSLLKLEKAKQAYEAKPKKKAETAPDLLAPRTAQPIPEKGKENARKSGDTSMRGYKVDSQGRKTTFFNNELDDKTKALIGDIAPKKVSAPTQMKVDAGASSWNQAGTFESKDHTKWMRAWLESKFRDFMVDLPDRKVGALTVPCYLTVKKIKDIKGDASTAQARGKKKWVLDVSFVLDWEFPLDDAGAVAKGSMTFPDVSCDVVDDEEPLEWSLDVDPLTPQTAIPLITSHLQSDDKGLRPAVYDACAELVKEFRATK</sequence>
<gene>
    <name evidence="7" type="ORF">PECAL_1P31450</name>
</gene>
<dbReference type="SUPFAM" id="SSF48452">
    <property type="entry name" value="TPR-like"/>
    <property type="match status" value="1"/>
</dbReference>
<feature type="compositionally biased region" description="Basic and acidic residues" evidence="5">
    <location>
        <begin position="173"/>
        <end position="183"/>
    </location>
</feature>
<dbReference type="Pfam" id="PF13181">
    <property type="entry name" value="TPR_8"/>
    <property type="match status" value="1"/>
</dbReference>
<dbReference type="AlphaFoldDB" id="A0A8J2WYD4"/>
<feature type="region of interest" description="Disordered" evidence="5">
    <location>
        <begin position="1"/>
        <end position="31"/>
    </location>
</feature>
<dbReference type="InterPro" id="IPR036338">
    <property type="entry name" value="Aha1"/>
</dbReference>
<dbReference type="PROSITE" id="PS50005">
    <property type="entry name" value="TPR"/>
    <property type="match status" value="1"/>
</dbReference>
<dbReference type="InterPro" id="IPR019734">
    <property type="entry name" value="TPR_rpt"/>
</dbReference>
<dbReference type="OrthoDB" id="298012at2759"/>
<evidence type="ECO:0000259" key="6">
    <source>
        <dbReference type="SMART" id="SM01000"/>
    </source>
</evidence>
<dbReference type="SMART" id="SM00028">
    <property type="entry name" value="TPR"/>
    <property type="match status" value="2"/>
</dbReference>
<evidence type="ECO:0000256" key="3">
    <source>
        <dbReference type="ARBA" id="ARBA00022803"/>
    </source>
</evidence>
<keyword evidence="2" id="KW-0677">Repeat</keyword>
<proteinExistence type="inferred from homology"/>
<dbReference type="Pfam" id="PF09229">
    <property type="entry name" value="Aha1_N"/>
    <property type="match status" value="1"/>
</dbReference>
<dbReference type="PANTHER" id="PTHR22904:SF523">
    <property type="entry name" value="STRESS-INDUCED-PHOSPHOPROTEIN 1"/>
    <property type="match status" value="1"/>
</dbReference>
<dbReference type="GO" id="GO:0001671">
    <property type="term" value="F:ATPase activator activity"/>
    <property type="evidence" value="ECO:0007669"/>
    <property type="project" value="InterPro"/>
</dbReference>
<protein>
    <recommendedName>
        <fullName evidence="6">Activator of Hsp90 ATPase AHSA1-like N-terminal domain-containing protein</fullName>
    </recommendedName>
</protein>
<dbReference type="SMART" id="SM01000">
    <property type="entry name" value="Aha1_N"/>
    <property type="match status" value="1"/>
</dbReference>
<comment type="similarity">
    <text evidence="1">Belongs to the AHA1 family.</text>
</comment>
<comment type="caution">
    <text evidence="7">The sequence shown here is derived from an EMBL/GenBank/DDBJ whole genome shotgun (WGS) entry which is preliminary data.</text>
</comment>
<organism evidence="7 8">
    <name type="scientific">Pelagomonas calceolata</name>
    <dbReference type="NCBI Taxonomy" id="35677"/>
    <lineage>
        <taxon>Eukaryota</taxon>
        <taxon>Sar</taxon>
        <taxon>Stramenopiles</taxon>
        <taxon>Ochrophyta</taxon>
        <taxon>Pelagophyceae</taxon>
        <taxon>Pelagomonadales</taxon>
        <taxon>Pelagomonadaceae</taxon>
        <taxon>Pelagomonas</taxon>
    </lineage>
</organism>
<dbReference type="InterPro" id="IPR011990">
    <property type="entry name" value="TPR-like_helical_dom_sf"/>
</dbReference>
<dbReference type="Gene3D" id="1.25.40.10">
    <property type="entry name" value="Tetratricopeptide repeat domain"/>
    <property type="match status" value="1"/>
</dbReference>
<evidence type="ECO:0000256" key="2">
    <source>
        <dbReference type="ARBA" id="ARBA00022737"/>
    </source>
</evidence>
<keyword evidence="3 4" id="KW-0802">TPR repeat</keyword>
<dbReference type="GO" id="GO:0051087">
    <property type="term" value="F:protein-folding chaperone binding"/>
    <property type="evidence" value="ECO:0007669"/>
    <property type="project" value="InterPro"/>
</dbReference>
<dbReference type="SUPFAM" id="SSF103111">
    <property type="entry name" value="Activator of Hsp90 ATPase, Aha1"/>
    <property type="match status" value="1"/>
</dbReference>
<name>A0A8J2WYD4_9STRA</name>
<evidence type="ECO:0000256" key="5">
    <source>
        <dbReference type="SAM" id="MobiDB-lite"/>
    </source>
</evidence>
<keyword evidence="8" id="KW-1185">Reference proteome</keyword>
<evidence type="ECO:0000256" key="4">
    <source>
        <dbReference type="PROSITE-ProRule" id="PRU00339"/>
    </source>
</evidence>
<reference evidence="7" key="1">
    <citation type="submission" date="2021-11" db="EMBL/GenBank/DDBJ databases">
        <authorList>
            <consortium name="Genoscope - CEA"/>
            <person name="William W."/>
        </authorList>
    </citation>
    <scope>NUCLEOTIDE SEQUENCE</scope>
</reference>
<feature type="domain" description="Activator of Hsp90 ATPase AHSA1-like N-terminal" evidence="6">
    <location>
        <begin position="245"/>
        <end position="392"/>
    </location>
</feature>
<evidence type="ECO:0000256" key="1">
    <source>
        <dbReference type="ARBA" id="ARBA00006817"/>
    </source>
</evidence>
<feature type="repeat" description="TPR" evidence="4">
    <location>
        <begin position="98"/>
        <end position="131"/>
    </location>
</feature>
<accession>A0A8J2WYD4</accession>